<name>A0ABN0X257_9ACTN</name>
<gene>
    <name evidence="2" type="ORF">GCM10010319_32850</name>
</gene>
<keyword evidence="3" id="KW-1185">Reference proteome</keyword>
<evidence type="ECO:0000256" key="1">
    <source>
        <dbReference type="SAM" id="MobiDB-lite"/>
    </source>
</evidence>
<feature type="region of interest" description="Disordered" evidence="1">
    <location>
        <begin position="32"/>
        <end position="51"/>
    </location>
</feature>
<organism evidence="2 3">
    <name type="scientific">Streptomyces blastmyceticus</name>
    <dbReference type="NCBI Taxonomy" id="68180"/>
    <lineage>
        <taxon>Bacteria</taxon>
        <taxon>Bacillati</taxon>
        <taxon>Actinomycetota</taxon>
        <taxon>Actinomycetes</taxon>
        <taxon>Kitasatosporales</taxon>
        <taxon>Streptomycetaceae</taxon>
        <taxon>Streptomyces</taxon>
    </lineage>
</organism>
<dbReference type="Proteomes" id="UP001500063">
    <property type="component" value="Unassembled WGS sequence"/>
</dbReference>
<reference evidence="2 3" key="1">
    <citation type="journal article" date="2019" name="Int. J. Syst. Evol. Microbiol.">
        <title>The Global Catalogue of Microorganisms (GCM) 10K type strain sequencing project: providing services to taxonomists for standard genome sequencing and annotation.</title>
        <authorList>
            <consortium name="The Broad Institute Genomics Platform"/>
            <consortium name="The Broad Institute Genome Sequencing Center for Infectious Disease"/>
            <person name="Wu L."/>
            <person name="Ma J."/>
        </authorList>
    </citation>
    <scope>NUCLEOTIDE SEQUENCE [LARGE SCALE GENOMIC DNA]</scope>
    <source>
        <strain evidence="2 3">JCM 4565</strain>
    </source>
</reference>
<protein>
    <submittedName>
        <fullName evidence="2">Uncharacterized protein</fullName>
    </submittedName>
</protein>
<evidence type="ECO:0000313" key="2">
    <source>
        <dbReference type="EMBL" id="GAA0353138.1"/>
    </source>
</evidence>
<comment type="caution">
    <text evidence="2">The sequence shown here is derived from an EMBL/GenBank/DDBJ whole genome shotgun (WGS) entry which is preliminary data.</text>
</comment>
<sequence length="240" mass="25347">MGPLGDVGVAGLVGAAADETADVRAWLSLAPARASSDPNGSGLRPAAPGLASSLTPPLPVARSLEMITSRVESITQTNGDPDVAPRMVFRALAATVAVATLSLPLTQAAYAAAEPQHAASASARDDDNPFRWMELDGLKAEFRFMCPAGRCVGYWSLALTEDVAAKTYAGGKFFAYAPATGDFGFFLDTDIAARTVDHPEQVRLIDSDFIRSHPRVEVRYGNPEQPRKAKVVASATTLML</sequence>
<evidence type="ECO:0000313" key="3">
    <source>
        <dbReference type="Proteomes" id="UP001500063"/>
    </source>
</evidence>
<accession>A0ABN0X257</accession>
<proteinExistence type="predicted"/>
<dbReference type="EMBL" id="BAAABW010000017">
    <property type="protein sequence ID" value="GAA0353138.1"/>
    <property type="molecule type" value="Genomic_DNA"/>
</dbReference>